<dbReference type="RefSeq" id="WP_240831813.1">
    <property type="nucleotide sequence ID" value="NZ_JAKWBL010000004.1"/>
</dbReference>
<dbReference type="EMBL" id="JAKWBL010000004">
    <property type="protein sequence ID" value="MCH5599781.1"/>
    <property type="molecule type" value="Genomic_DNA"/>
</dbReference>
<evidence type="ECO:0000313" key="2">
    <source>
        <dbReference type="Proteomes" id="UP001202248"/>
    </source>
</evidence>
<dbReference type="Proteomes" id="UP001202248">
    <property type="component" value="Unassembled WGS sequence"/>
</dbReference>
<gene>
    <name evidence="1" type="ORF">MKP09_18620</name>
</gene>
<organism evidence="1 2">
    <name type="scientific">Niabella ginsengisoli</name>
    <dbReference type="NCBI Taxonomy" id="522298"/>
    <lineage>
        <taxon>Bacteria</taxon>
        <taxon>Pseudomonadati</taxon>
        <taxon>Bacteroidota</taxon>
        <taxon>Chitinophagia</taxon>
        <taxon>Chitinophagales</taxon>
        <taxon>Chitinophagaceae</taxon>
        <taxon>Niabella</taxon>
    </lineage>
</organism>
<name>A0ABS9SNC8_9BACT</name>
<proteinExistence type="predicted"/>
<protein>
    <submittedName>
        <fullName evidence="1">Short-chain dehydrogenase</fullName>
    </submittedName>
</protein>
<reference evidence="1 2" key="1">
    <citation type="submission" date="2022-02" db="EMBL/GenBank/DDBJ databases">
        <authorList>
            <person name="Min J."/>
        </authorList>
    </citation>
    <scope>NUCLEOTIDE SEQUENCE [LARGE SCALE GENOMIC DNA]</scope>
    <source>
        <strain evidence="1 2">GR10-1</strain>
    </source>
</reference>
<keyword evidence="2" id="KW-1185">Reference proteome</keyword>
<evidence type="ECO:0000313" key="1">
    <source>
        <dbReference type="EMBL" id="MCH5599781.1"/>
    </source>
</evidence>
<accession>A0ABS9SNC8</accession>
<sequence>MDTTSIEKFLDLSATKQKVVNVHFKDRSTITGIFVALRDFDELKAKNFWRVVNVKNIKQWEQKRI</sequence>
<comment type="caution">
    <text evidence="1">The sequence shown here is derived from an EMBL/GenBank/DDBJ whole genome shotgun (WGS) entry which is preliminary data.</text>
</comment>